<dbReference type="Proteomes" id="UP000270112">
    <property type="component" value="Unassembled WGS sequence"/>
</dbReference>
<evidence type="ECO:0000313" key="4">
    <source>
        <dbReference type="Proteomes" id="UP000270112"/>
    </source>
</evidence>
<reference evidence="2" key="3">
    <citation type="journal article" date="2019" name="Microbiol. Resour. Announc.">
        <title>Draft Genome Sequences of Type Strains of Gordonibacter faecihominis, Paraeggerthella hongkongensis, Parvibacter caecicola,Slackia equolifaciens, Slackia faecicanis, and Slackia isoflavoniconvertens.</title>
        <authorList>
            <person name="Danylec N."/>
            <person name="Stoll D.A."/>
            <person name="Dotsch A."/>
            <person name="Huch M."/>
        </authorList>
    </citation>
    <scope>NUCLEOTIDE SEQUENCE</scope>
    <source>
        <strain evidence="2">DSM 16107</strain>
    </source>
</reference>
<gene>
    <name evidence="1" type="ORF">C1876_12285</name>
    <name evidence="2" type="ORF">DMP09_11095</name>
</gene>
<evidence type="ECO:0000313" key="1">
    <source>
        <dbReference type="EMBL" id="RDB67717.1"/>
    </source>
</evidence>
<dbReference type="EMBL" id="PPTT01000022">
    <property type="protein sequence ID" value="RDB67717.1"/>
    <property type="molecule type" value="Genomic_DNA"/>
</dbReference>
<protein>
    <submittedName>
        <fullName evidence="2">Uncharacterized protein</fullName>
    </submittedName>
</protein>
<reference evidence="4" key="2">
    <citation type="submission" date="2018-05" db="EMBL/GenBank/DDBJ databases">
        <title>Genome Sequencing of selected type strains of the family Eggerthellaceae.</title>
        <authorList>
            <person name="Danylec N."/>
            <person name="Stoll D.A."/>
            <person name="Doetsch A."/>
            <person name="Huch M."/>
        </authorList>
    </citation>
    <scope>NUCLEOTIDE SEQUENCE [LARGE SCALE GENOMIC DNA]</scope>
    <source>
        <strain evidence="4">DSM 16107</strain>
    </source>
</reference>
<evidence type="ECO:0000313" key="3">
    <source>
        <dbReference type="Proteomes" id="UP000253817"/>
    </source>
</evidence>
<dbReference type="Proteomes" id="UP000253817">
    <property type="component" value="Unassembled WGS sequence"/>
</dbReference>
<sequence length="88" mass="9115">MVQLFSSTTTFFAPRRAAVSAATVPEAPEPTITTSASMSSTAVDGEGGTYEPASAFFLPPACFTQSPTAFLMAMLVSDAPVMVSTSRD</sequence>
<dbReference type="AlphaFoldDB" id="A0A3N0IXS3"/>
<proteinExistence type="predicted"/>
<accession>A0A3N0IXS3</accession>
<evidence type="ECO:0000313" key="2">
    <source>
        <dbReference type="EMBL" id="RNM41122.1"/>
    </source>
</evidence>
<organism evidence="2 4">
    <name type="scientific">Eggerthella sinensis</name>
    <dbReference type="NCBI Taxonomy" id="242230"/>
    <lineage>
        <taxon>Bacteria</taxon>
        <taxon>Bacillati</taxon>
        <taxon>Actinomycetota</taxon>
        <taxon>Coriobacteriia</taxon>
        <taxon>Eggerthellales</taxon>
        <taxon>Eggerthellaceae</taxon>
        <taxon>Eggerthella</taxon>
    </lineage>
</organism>
<dbReference type="EMBL" id="QICC01000048">
    <property type="protein sequence ID" value="RNM41122.1"/>
    <property type="molecule type" value="Genomic_DNA"/>
</dbReference>
<reference evidence="1 3" key="1">
    <citation type="journal article" date="2018" name="Elife">
        <title>Discovery and characterization of a prevalent human gut bacterial enzyme sufficient for the inactivation of a family of plant toxins.</title>
        <authorList>
            <person name="Koppel N."/>
            <person name="Bisanz J.E."/>
            <person name="Pandelia M.E."/>
            <person name="Turnbaugh P.J."/>
            <person name="Balskus E.P."/>
        </authorList>
    </citation>
    <scope>NUCLEOTIDE SEQUENCE [LARGE SCALE GENOMIC DNA]</scope>
    <source>
        <strain evidence="1 3">DSM 16107</strain>
    </source>
</reference>
<comment type="caution">
    <text evidence="2">The sequence shown here is derived from an EMBL/GenBank/DDBJ whole genome shotgun (WGS) entry which is preliminary data.</text>
</comment>
<keyword evidence="3" id="KW-1185">Reference proteome</keyword>
<name>A0A3N0IXS3_9ACTN</name>